<gene>
    <name evidence="2" type="ORF">SAMN05216259_11837</name>
</gene>
<dbReference type="STRING" id="310781.SAMN05216259_11837"/>
<organism evidence="2 3">
    <name type="scientific">Actinacidiphila guanduensis</name>
    <dbReference type="NCBI Taxonomy" id="310781"/>
    <lineage>
        <taxon>Bacteria</taxon>
        <taxon>Bacillati</taxon>
        <taxon>Actinomycetota</taxon>
        <taxon>Actinomycetes</taxon>
        <taxon>Kitasatosporales</taxon>
        <taxon>Streptomycetaceae</taxon>
        <taxon>Actinacidiphila</taxon>
    </lineage>
</organism>
<dbReference type="AlphaFoldDB" id="A0A1H0QA32"/>
<proteinExistence type="predicted"/>
<evidence type="ECO:0000256" key="1">
    <source>
        <dbReference type="SAM" id="MobiDB-lite"/>
    </source>
</evidence>
<sequence length="165" mass="17163">MRNHVRHSRSERTSAFEEGHERDLALAGPGADDAEDFPGGDAEFAADADLYEEADGLADTTRVICPDCARPIALRGGEESLPVHAVCATPWNPFGVTVCAGSGRAAGDAPPLIGGTAEEQEGAEPAFGAVLALPAGLDWRTQPFSHVGGPGSRPIRLPAQRRLAA</sequence>
<dbReference type="Proteomes" id="UP000199341">
    <property type="component" value="Unassembled WGS sequence"/>
</dbReference>
<name>A0A1H0QA32_9ACTN</name>
<keyword evidence="3" id="KW-1185">Reference proteome</keyword>
<reference evidence="2 3" key="1">
    <citation type="submission" date="2016-10" db="EMBL/GenBank/DDBJ databases">
        <authorList>
            <person name="de Groot N.N."/>
        </authorList>
    </citation>
    <scope>NUCLEOTIDE SEQUENCE [LARGE SCALE GENOMIC DNA]</scope>
    <source>
        <strain evidence="2 3">CGMCC 4.2022</strain>
    </source>
</reference>
<dbReference type="EMBL" id="FNIE01000018">
    <property type="protein sequence ID" value="SDP14232.1"/>
    <property type="molecule type" value="Genomic_DNA"/>
</dbReference>
<evidence type="ECO:0000313" key="2">
    <source>
        <dbReference type="EMBL" id="SDP14232.1"/>
    </source>
</evidence>
<protein>
    <submittedName>
        <fullName evidence="2">Uncharacterized protein</fullName>
    </submittedName>
</protein>
<feature type="compositionally biased region" description="Basic and acidic residues" evidence="1">
    <location>
        <begin position="8"/>
        <end position="21"/>
    </location>
</feature>
<dbReference type="RefSeq" id="WP_093787766.1">
    <property type="nucleotide sequence ID" value="NZ_FNIE01000018.1"/>
</dbReference>
<accession>A0A1H0QA32</accession>
<feature type="region of interest" description="Disordered" evidence="1">
    <location>
        <begin position="144"/>
        <end position="165"/>
    </location>
</feature>
<evidence type="ECO:0000313" key="3">
    <source>
        <dbReference type="Proteomes" id="UP000199341"/>
    </source>
</evidence>
<feature type="region of interest" description="Disordered" evidence="1">
    <location>
        <begin position="1"/>
        <end position="21"/>
    </location>
</feature>
<dbReference type="OrthoDB" id="4330280at2"/>